<feature type="non-terminal residue" evidence="1">
    <location>
        <position position="1"/>
    </location>
</feature>
<gene>
    <name evidence="1" type="ORF">GLN84_20520</name>
</gene>
<name>A0A6A9TUQ5_SHIFL</name>
<evidence type="ECO:0000313" key="1">
    <source>
        <dbReference type="EMBL" id="MUW79262.1"/>
    </source>
</evidence>
<reference evidence="1" key="1">
    <citation type="submission" date="2019-11" db="EMBL/GenBank/DDBJ databases">
        <title>Phylogenetic characterization of Shigella flexneri from Beijing, China.</title>
        <authorList>
            <person name="Yang L."/>
        </authorList>
    </citation>
    <scope>NUCLEOTIDE SEQUENCE</scope>
    <source>
        <strain evidence="1">2013ZH062</strain>
    </source>
</reference>
<dbReference type="EMBL" id="WPEN01000148">
    <property type="protein sequence ID" value="MUW79262.1"/>
    <property type="molecule type" value="Genomic_DNA"/>
</dbReference>
<sequence length="42" mass="4854">KLAEWVREQLNKKHSNVVTCALANKLARIAWAITTQKKEYQA</sequence>
<organism evidence="1">
    <name type="scientific">Shigella flexneri</name>
    <dbReference type="NCBI Taxonomy" id="623"/>
    <lineage>
        <taxon>Bacteria</taxon>
        <taxon>Pseudomonadati</taxon>
        <taxon>Pseudomonadota</taxon>
        <taxon>Gammaproteobacteria</taxon>
        <taxon>Enterobacterales</taxon>
        <taxon>Enterobacteriaceae</taxon>
        <taxon>Shigella</taxon>
    </lineage>
</organism>
<comment type="caution">
    <text evidence="1">The sequence shown here is derived from an EMBL/GenBank/DDBJ whole genome shotgun (WGS) entry which is preliminary data.</text>
</comment>
<accession>A0A6A9TUQ5</accession>
<protein>
    <submittedName>
        <fullName evidence="1">IS110 family transposase</fullName>
    </submittedName>
</protein>
<dbReference type="AlphaFoldDB" id="A0A6A9TUQ5"/>
<proteinExistence type="predicted"/>